<evidence type="ECO:0000313" key="3">
    <source>
        <dbReference type="Proteomes" id="UP001341840"/>
    </source>
</evidence>
<evidence type="ECO:0000313" key="2">
    <source>
        <dbReference type="EMBL" id="MED6194312.1"/>
    </source>
</evidence>
<name>A0ABU6X8S8_9FABA</name>
<organism evidence="2 3">
    <name type="scientific">Stylosanthes scabra</name>
    <dbReference type="NCBI Taxonomy" id="79078"/>
    <lineage>
        <taxon>Eukaryota</taxon>
        <taxon>Viridiplantae</taxon>
        <taxon>Streptophyta</taxon>
        <taxon>Embryophyta</taxon>
        <taxon>Tracheophyta</taxon>
        <taxon>Spermatophyta</taxon>
        <taxon>Magnoliopsida</taxon>
        <taxon>eudicotyledons</taxon>
        <taxon>Gunneridae</taxon>
        <taxon>Pentapetalae</taxon>
        <taxon>rosids</taxon>
        <taxon>fabids</taxon>
        <taxon>Fabales</taxon>
        <taxon>Fabaceae</taxon>
        <taxon>Papilionoideae</taxon>
        <taxon>50 kb inversion clade</taxon>
        <taxon>dalbergioids sensu lato</taxon>
        <taxon>Dalbergieae</taxon>
        <taxon>Pterocarpus clade</taxon>
        <taxon>Stylosanthes</taxon>
    </lineage>
</organism>
<feature type="compositionally biased region" description="Low complexity" evidence="1">
    <location>
        <begin position="22"/>
        <end position="42"/>
    </location>
</feature>
<accession>A0ABU6X8S8</accession>
<evidence type="ECO:0000256" key="1">
    <source>
        <dbReference type="SAM" id="MobiDB-lite"/>
    </source>
</evidence>
<feature type="region of interest" description="Disordered" evidence="1">
    <location>
        <begin position="22"/>
        <end position="74"/>
    </location>
</feature>
<gene>
    <name evidence="2" type="ORF">PIB30_027435</name>
</gene>
<proteinExistence type="predicted"/>
<dbReference type="EMBL" id="JASCZI010211554">
    <property type="protein sequence ID" value="MED6194312.1"/>
    <property type="molecule type" value="Genomic_DNA"/>
</dbReference>
<feature type="compositionally biased region" description="Acidic residues" evidence="1">
    <location>
        <begin position="60"/>
        <end position="74"/>
    </location>
</feature>
<dbReference type="Proteomes" id="UP001341840">
    <property type="component" value="Unassembled WGS sequence"/>
</dbReference>
<protein>
    <submittedName>
        <fullName evidence="2">Uncharacterized protein</fullName>
    </submittedName>
</protein>
<dbReference type="Gene3D" id="2.40.70.10">
    <property type="entry name" value="Acid Proteases"/>
    <property type="match status" value="1"/>
</dbReference>
<dbReference type="InterPro" id="IPR021109">
    <property type="entry name" value="Peptidase_aspartic_dom_sf"/>
</dbReference>
<reference evidence="2 3" key="1">
    <citation type="journal article" date="2023" name="Plants (Basel)">
        <title>Bridging the Gap: Combining Genomics and Transcriptomics Approaches to Understand Stylosanthes scabra, an Orphan Legume from the Brazilian Caatinga.</title>
        <authorList>
            <person name="Ferreira-Neto J.R.C."/>
            <person name="da Silva M.D."/>
            <person name="Binneck E."/>
            <person name="de Melo N.F."/>
            <person name="da Silva R.H."/>
            <person name="de Melo A.L.T.M."/>
            <person name="Pandolfi V."/>
            <person name="Bustamante F.O."/>
            <person name="Brasileiro-Vidal A.C."/>
            <person name="Benko-Iseppon A.M."/>
        </authorList>
    </citation>
    <scope>NUCLEOTIDE SEQUENCE [LARGE SCALE GENOMIC DNA]</scope>
    <source>
        <tissue evidence="2">Leaves</tissue>
    </source>
</reference>
<sequence length="278" mass="31469">MRRQTAAKLNQLAEMLQKSTYQQVQLQPQHQPQLPIPNLLPSQPLPNPKEGLNAINDKSESEEEAKDTNDEEAEQQLYELLLEMTGSKSEEDEDSGEILDFCEEFDSDYKKGDSDKERRSEGEWRNEVKTQNNKGEVFFVNTIFKEKKNEEELPTKCEDPGPCLVTCKIRRVDVPGCLCDPGACGNIMPHALYETLDLGPMKSTRDVFTTADSNIVSVAGVVFTTADSDGLPWKTIETFQITPLPKKKSRRLQEDNGRMRGKESAQIMMIEALIRELL</sequence>
<comment type="caution">
    <text evidence="2">The sequence shown here is derived from an EMBL/GenBank/DDBJ whole genome shotgun (WGS) entry which is preliminary data.</text>
</comment>
<keyword evidence="3" id="KW-1185">Reference proteome</keyword>